<evidence type="ECO:0000313" key="3">
    <source>
        <dbReference type="EMBL" id="RYP83284.1"/>
    </source>
</evidence>
<evidence type="ECO:0000313" key="4">
    <source>
        <dbReference type="Proteomes" id="UP000295198"/>
    </source>
</evidence>
<accession>A0A4Q4Z8D9</accession>
<gene>
    <name evidence="3" type="ORF">EKO23_19685</name>
</gene>
<organism evidence="3 4">
    <name type="scientific">Nocardioides guangzhouensis</name>
    <dbReference type="NCBI Taxonomy" id="2497878"/>
    <lineage>
        <taxon>Bacteria</taxon>
        <taxon>Bacillati</taxon>
        <taxon>Actinomycetota</taxon>
        <taxon>Actinomycetes</taxon>
        <taxon>Propionibacteriales</taxon>
        <taxon>Nocardioidaceae</taxon>
        <taxon>Nocardioides</taxon>
    </lineage>
</organism>
<comment type="caution">
    <text evidence="3">The sequence shown here is derived from an EMBL/GenBank/DDBJ whole genome shotgun (WGS) entry which is preliminary data.</text>
</comment>
<evidence type="ECO:0000256" key="1">
    <source>
        <dbReference type="SAM" id="MobiDB-lite"/>
    </source>
</evidence>
<protein>
    <submittedName>
        <fullName evidence="3">Uncharacterized protein</fullName>
    </submittedName>
</protein>
<evidence type="ECO:0000256" key="2">
    <source>
        <dbReference type="SAM" id="Phobius"/>
    </source>
</evidence>
<keyword evidence="2" id="KW-0472">Membrane</keyword>
<name>A0A4Q4Z8D9_9ACTN</name>
<feature type="region of interest" description="Disordered" evidence="1">
    <location>
        <begin position="277"/>
        <end position="303"/>
    </location>
</feature>
<dbReference type="Proteomes" id="UP000295198">
    <property type="component" value="Unassembled WGS sequence"/>
</dbReference>
<proteinExistence type="predicted"/>
<dbReference type="AlphaFoldDB" id="A0A4Q4Z8D9"/>
<dbReference type="OrthoDB" id="4523084at2"/>
<feature type="compositionally biased region" description="Basic and acidic residues" evidence="1">
    <location>
        <begin position="281"/>
        <end position="290"/>
    </location>
</feature>
<reference evidence="3 4" key="1">
    <citation type="submission" date="2019-01" db="EMBL/GenBank/DDBJ databases">
        <title>Nocardioides guangzhouensis sp. nov., an actinobacterium isolated from soil.</title>
        <authorList>
            <person name="Fu Y."/>
            <person name="Cai Y."/>
            <person name="Lin Z."/>
            <person name="Chen P."/>
        </authorList>
    </citation>
    <scope>NUCLEOTIDE SEQUENCE [LARGE SCALE GENOMIC DNA]</scope>
    <source>
        <strain evidence="3 4">130</strain>
    </source>
</reference>
<dbReference type="RefSeq" id="WP_134719876.1">
    <property type="nucleotide sequence ID" value="NZ_SDKM01000035.1"/>
</dbReference>
<feature type="transmembrane region" description="Helical" evidence="2">
    <location>
        <begin position="248"/>
        <end position="267"/>
    </location>
</feature>
<feature type="compositionally biased region" description="Polar residues" evidence="1">
    <location>
        <begin position="292"/>
        <end position="303"/>
    </location>
</feature>
<keyword evidence="4" id="KW-1185">Reference proteome</keyword>
<feature type="transmembrane region" description="Helical" evidence="2">
    <location>
        <begin position="221"/>
        <end position="242"/>
    </location>
</feature>
<feature type="transmembrane region" description="Helical" evidence="2">
    <location>
        <begin position="177"/>
        <end position="200"/>
    </location>
</feature>
<sequence>MAAVRHCDQSLLSDTTISVTSAAGSLALTFATMVMAILWPWAGAGAAQDDDLVWSATIDGRQVDRVDSGSPISLGRESPTTVVLDVSNEGSKSVVVNAMRMQGRVLGLAFFTYTVRLGLELDAGESAERTVELYLDDVTDQAVGLIPARLELLDEERAVLVYEAFPVEVHGSLWSTYGWFGMAVAASTALLIAVLLLALARTGKPGSVGLSENRWVRGMQFAVPGLGVGLTLTFTLSATSLMVPSIAAWLPTVALCAVVAFLIGYFLPLGHVDAGGGAHSAQDDRPREDESSTANASLPTADG</sequence>
<dbReference type="EMBL" id="SDKM01000035">
    <property type="protein sequence ID" value="RYP83284.1"/>
    <property type="molecule type" value="Genomic_DNA"/>
</dbReference>
<feature type="transmembrane region" description="Helical" evidence="2">
    <location>
        <begin position="21"/>
        <end position="42"/>
    </location>
</feature>
<keyword evidence="2" id="KW-0812">Transmembrane</keyword>
<keyword evidence="2" id="KW-1133">Transmembrane helix</keyword>